<evidence type="ECO:0000256" key="1">
    <source>
        <dbReference type="SAM" id="MobiDB-lite"/>
    </source>
</evidence>
<dbReference type="AlphaFoldDB" id="A0A7W5E337"/>
<gene>
    <name evidence="2" type="ORF">FHS27_005155</name>
</gene>
<evidence type="ECO:0000313" key="2">
    <source>
        <dbReference type="EMBL" id="MBB3209315.1"/>
    </source>
</evidence>
<sequence>MWDGERGRTIESHPDRVARRRAAEIPLPPRSFKRLWRCAQTRTSVDIEAQPSEKLAQTTTRASVVADSVCFNARWNVFRLRNGHNVKCIDGLDSEAANASVQSTRWKYVPTSKALSPPNEYASPQIDRPAPYSASTPKILPLVLAL</sequence>
<organism evidence="2 3">
    <name type="scientific">Aporhodopirellula rubra</name>
    <dbReference type="NCBI Taxonomy" id="980271"/>
    <lineage>
        <taxon>Bacteria</taxon>
        <taxon>Pseudomonadati</taxon>
        <taxon>Planctomycetota</taxon>
        <taxon>Planctomycetia</taxon>
        <taxon>Pirellulales</taxon>
        <taxon>Pirellulaceae</taxon>
        <taxon>Aporhodopirellula</taxon>
    </lineage>
</organism>
<comment type="caution">
    <text evidence="2">The sequence shown here is derived from an EMBL/GenBank/DDBJ whole genome shotgun (WGS) entry which is preliminary data.</text>
</comment>
<keyword evidence="3" id="KW-1185">Reference proteome</keyword>
<dbReference type="Proteomes" id="UP000536179">
    <property type="component" value="Unassembled WGS sequence"/>
</dbReference>
<reference evidence="2 3" key="1">
    <citation type="submission" date="2020-08" db="EMBL/GenBank/DDBJ databases">
        <title>Genomic Encyclopedia of Type Strains, Phase III (KMG-III): the genomes of soil and plant-associated and newly described type strains.</title>
        <authorList>
            <person name="Whitman W."/>
        </authorList>
    </citation>
    <scope>NUCLEOTIDE SEQUENCE [LARGE SCALE GENOMIC DNA]</scope>
    <source>
        <strain evidence="2 3">CECT 8075</strain>
    </source>
</reference>
<proteinExistence type="predicted"/>
<accession>A0A7W5E337</accession>
<evidence type="ECO:0000313" key="3">
    <source>
        <dbReference type="Proteomes" id="UP000536179"/>
    </source>
</evidence>
<protein>
    <submittedName>
        <fullName evidence="2">Uncharacterized protein</fullName>
    </submittedName>
</protein>
<name>A0A7W5E337_9BACT</name>
<dbReference type="EMBL" id="JACHXU010000022">
    <property type="protein sequence ID" value="MBB3209315.1"/>
    <property type="molecule type" value="Genomic_DNA"/>
</dbReference>
<feature type="region of interest" description="Disordered" evidence="1">
    <location>
        <begin position="1"/>
        <end position="22"/>
    </location>
</feature>